<feature type="transmembrane region" description="Helical" evidence="1">
    <location>
        <begin position="116"/>
        <end position="138"/>
    </location>
</feature>
<dbReference type="EMBL" id="LR215037">
    <property type="protein sequence ID" value="VEU75147.1"/>
    <property type="molecule type" value="Genomic_DNA"/>
</dbReference>
<sequence>MTFWQGYYNFSSKALSEMPSMYGAVHILAFALSLLVVTGMVFTIITAKRRGILIFITVIWSLLLINEIFFKQLPAISNMKVNDVTYDLSNLPISINSLMLYVLPFYIFIRNKRFEYLSLPLIAISSIFIGGAMLLVPFNGLILQKEILSNVYIFINATLLLGLGVSLVLNGKVKFRDRYTYVNYMLGMGAILFISALINVFVYLGTEYEVYNKVVFMSISFVTGFAHTHAIYNALPNLTISIAGLDAILNIFFVVGLLFVALLGYLNIVLFRFLIKEYHKRIINRNNYKKSNSQVVSEQNENEENNIENKKLEVVDSSSYKEIVEKKYPMV</sequence>
<proteinExistence type="predicted"/>
<evidence type="ECO:0000256" key="1">
    <source>
        <dbReference type="SAM" id="Phobius"/>
    </source>
</evidence>
<feature type="transmembrane region" description="Helical" evidence="1">
    <location>
        <begin position="52"/>
        <end position="70"/>
    </location>
</feature>
<evidence type="ECO:0000313" key="3">
    <source>
        <dbReference type="Proteomes" id="UP000290243"/>
    </source>
</evidence>
<feature type="transmembrane region" description="Helical" evidence="1">
    <location>
        <begin position="20"/>
        <end position="45"/>
    </location>
</feature>
<dbReference type="KEGG" id="mmau:NCTC10168_00056"/>
<reference evidence="2 3" key="1">
    <citation type="submission" date="2019-01" db="EMBL/GenBank/DDBJ databases">
        <authorList>
            <consortium name="Pathogen Informatics"/>
        </authorList>
    </citation>
    <scope>NUCLEOTIDE SEQUENCE [LARGE SCALE GENOMIC DNA]</scope>
    <source>
        <strain evidence="2 3">NCTC10168</strain>
    </source>
</reference>
<name>A0A449B3I2_9BACT</name>
<feature type="transmembrane region" description="Helical" evidence="1">
    <location>
        <begin position="150"/>
        <end position="169"/>
    </location>
</feature>
<evidence type="ECO:0000313" key="2">
    <source>
        <dbReference type="EMBL" id="VEU75147.1"/>
    </source>
</evidence>
<feature type="transmembrane region" description="Helical" evidence="1">
    <location>
        <begin position="90"/>
        <end position="109"/>
    </location>
</feature>
<dbReference type="AlphaFoldDB" id="A0A449B3I2"/>
<gene>
    <name evidence="2" type="ORF">NCTC10168_00056</name>
</gene>
<protein>
    <submittedName>
        <fullName evidence="2">Uncharacterized protein</fullName>
    </submittedName>
</protein>
<keyword evidence="1" id="KW-1133">Transmembrane helix</keyword>
<accession>A0A449B3I2</accession>
<feature type="transmembrane region" description="Helical" evidence="1">
    <location>
        <begin position="181"/>
        <end position="202"/>
    </location>
</feature>
<organism evidence="2 3">
    <name type="scientific">Mycoplasmopsis maculosa</name>
    <dbReference type="NCBI Taxonomy" id="114885"/>
    <lineage>
        <taxon>Bacteria</taxon>
        <taxon>Bacillati</taxon>
        <taxon>Mycoplasmatota</taxon>
        <taxon>Mycoplasmoidales</taxon>
        <taxon>Metamycoplasmataceae</taxon>
        <taxon>Mycoplasmopsis</taxon>
    </lineage>
</organism>
<keyword evidence="1" id="KW-0812">Transmembrane</keyword>
<dbReference type="OrthoDB" id="395148at2"/>
<dbReference type="Proteomes" id="UP000290243">
    <property type="component" value="Chromosome"/>
</dbReference>
<dbReference type="RefSeq" id="WP_129646004.1">
    <property type="nucleotide sequence ID" value="NZ_LR215037.1"/>
</dbReference>
<feature type="transmembrane region" description="Helical" evidence="1">
    <location>
        <begin position="214"/>
        <end position="235"/>
    </location>
</feature>
<keyword evidence="3" id="KW-1185">Reference proteome</keyword>
<keyword evidence="1" id="KW-0472">Membrane</keyword>
<feature type="transmembrane region" description="Helical" evidence="1">
    <location>
        <begin position="247"/>
        <end position="275"/>
    </location>
</feature>